<dbReference type="PANTHER" id="PTHR38797">
    <property type="entry name" value="NUCLEAR PORE COMPLEX PROTEIN NUP85-RELATED"/>
    <property type="match status" value="1"/>
</dbReference>
<accession>A0A9P8UKJ7</accession>
<protein>
    <submittedName>
        <fullName evidence="1">Uncharacterized protein</fullName>
    </submittedName>
</protein>
<dbReference type="PANTHER" id="PTHR38797:SF4">
    <property type="entry name" value="NUCLEAR PORE COMPLEX PROTEIN NUP85"/>
    <property type="match status" value="1"/>
</dbReference>
<evidence type="ECO:0000313" key="1">
    <source>
        <dbReference type="EMBL" id="KAH6653952.1"/>
    </source>
</evidence>
<name>A0A9P8UKJ7_9PEZI</name>
<dbReference type="GeneID" id="70131570"/>
<dbReference type="InterPro" id="IPR022085">
    <property type="entry name" value="OpdG"/>
</dbReference>
<gene>
    <name evidence="1" type="ORF">BKA67DRAFT_563722</name>
</gene>
<evidence type="ECO:0000313" key="2">
    <source>
        <dbReference type="Proteomes" id="UP000758603"/>
    </source>
</evidence>
<dbReference type="OrthoDB" id="3350591at2759"/>
<dbReference type="EMBL" id="JAGPXC010000004">
    <property type="protein sequence ID" value="KAH6653952.1"/>
    <property type="molecule type" value="Genomic_DNA"/>
</dbReference>
<sequence>MTYLQRTKTSFTTLNRQLYSKTARQWVLATKYIRCTTVWREQSEHILLQRRLVSIVNISFPASNTEKVSRITMAQGFKLKQESRNTKDKLILEDKFFGIFEDYLGSSTSQSALVVARHIDDAVPDAGKDEVDQFVWNTWGQLFQVAQQVQHDDLAQDKLVKVVRELMLLPSGGTAGAWRDLPQLGWVIRDWFNFAPSAQHAGSEHADEILNAWVNVNAFWARLGGTGVIPVRDFAIWSLRQSLEDEEEVKGKVLDNRLLTAAQYVEYDGHILHKLLVLGWEPSDAEAQMFKGGSLFDGQPGLSNKRWSFWASRFEELAKKASTEEASTAAARASRLLQVWYEREKRADS</sequence>
<organism evidence="1 2">
    <name type="scientific">Truncatella angustata</name>
    <dbReference type="NCBI Taxonomy" id="152316"/>
    <lineage>
        <taxon>Eukaryota</taxon>
        <taxon>Fungi</taxon>
        <taxon>Dikarya</taxon>
        <taxon>Ascomycota</taxon>
        <taxon>Pezizomycotina</taxon>
        <taxon>Sordariomycetes</taxon>
        <taxon>Xylariomycetidae</taxon>
        <taxon>Amphisphaeriales</taxon>
        <taxon>Sporocadaceae</taxon>
        <taxon>Truncatella</taxon>
    </lineage>
</organism>
<keyword evidence="2" id="KW-1185">Reference proteome</keyword>
<dbReference type="Proteomes" id="UP000758603">
    <property type="component" value="Unassembled WGS sequence"/>
</dbReference>
<dbReference type="RefSeq" id="XP_045958222.1">
    <property type="nucleotide sequence ID" value="XM_046102678.1"/>
</dbReference>
<dbReference type="AlphaFoldDB" id="A0A9P8UKJ7"/>
<dbReference type="InterPro" id="IPR053204">
    <property type="entry name" value="Oxopyrrolidines_Biosynth-assoc"/>
</dbReference>
<reference evidence="1" key="1">
    <citation type="journal article" date="2021" name="Nat. Commun.">
        <title>Genetic determinants of endophytism in the Arabidopsis root mycobiome.</title>
        <authorList>
            <person name="Mesny F."/>
            <person name="Miyauchi S."/>
            <person name="Thiergart T."/>
            <person name="Pickel B."/>
            <person name="Atanasova L."/>
            <person name="Karlsson M."/>
            <person name="Huettel B."/>
            <person name="Barry K.W."/>
            <person name="Haridas S."/>
            <person name="Chen C."/>
            <person name="Bauer D."/>
            <person name="Andreopoulos W."/>
            <person name="Pangilinan J."/>
            <person name="LaButti K."/>
            <person name="Riley R."/>
            <person name="Lipzen A."/>
            <person name="Clum A."/>
            <person name="Drula E."/>
            <person name="Henrissat B."/>
            <person name="Kohler A."/>
            <person name="Grigoriev I.V."/>
            <person name="Martin F.M."/>
            <person name="Hacquard S."/>
        </authorList>
    </citation>
    <scope>NUCLEOTIDE SEQUENCE</scope>
    <source>
        <strain evidence="1">MPI-SDFR-AT-0073</strain>
    </source>
</reference>
<comment type="caution">
    <text evidence="1">The sequence shown here is derived from an EMBL/GenBank/DDBJ whole genome shotgun (WGS) entry which is preliminary data.</text>
</comment>
<proteinExistence type="predicted"/>
<dbReference type="Pfam" id="PF12311">
    <property type="entry name" value="DUF3632"/>
    <property type="match status" value="1"/>
</dbReference>